<reference evidence="2" key="2">
    <citation type="submission" date="2022-04" db="EMBL/GenBank/DDBJ databases">
        <title>Complete Genome Sequence of Flavobacterium sediminilitoris YSM-43, Isolated from a Tidal Sediment.</title>
        <authorList>
            <person name="Lee P.A."/>
        </authorList>
    </citation>
    <scope>NUCLEOTIDE SEQUENCE</scope>
    <source>
        <strain evidence="2">YSM-43</strain>
    </source>
</reference>
<proteinExistence type="predicted"/>
<protein>
    <recommendedName>
        <fullName evidence="4">Lipoprotein</fullName>
    </recommendedName>
</protein>
<feature type="signal peptide" evidence="1">
    <location>
        <begin position="1"/>
        <end position="25"/>
    </location>
</feature>
<evidence type="ECO:0000313" key="3">
    <source>
        <dbReference type="Proteomes" id="UP000830454"/>
    </source>
</evidence>
<dbReference type="Proteomes" id="UP000830454">
    <property type="component" value="Chromosome"/>
</dbReference>
<name>A0ABY4HIR9_9FLAO</name>
<keyword evidence="3" id="KW-1185">Reference proteome</keyword>
<accession>A0ABY4HIR9</accession>
<keyword evidence="1" id="KW-0732">Signal</keyword>
<gene>
    <name evidence="2" type="ORF">LXD69_11750</name>
</gene>
<sequence length="189" mass="21045">MKKICVIALLLLSTLILTSCGGGSAKQEATAKGFLEIENQIKDEFGNDAYYTDLSITYNESIGNIVSITVTKNPESLQMEQWNQTQDNWNQTSDVTIEIPEGTKAADFMFQLNDAVNLKKLGELVEKSKIQLTKEKNIENPKLHIASVKFPDNGDVSKAEYVVMLQPENGGTTFSFYYSLAGELNDIKY</sequence>
<evidence type="ECO:0000313" key="2">
    <source>
        <dbReference type="EMBL" id="UOX32714.1"/>
    </source>
</evidence>
<dbReference type="PROSITE" id="PS51257">
    <property type="entry name" value="PROKAR_LIPOPROTEIN"/>
    <property type="match status" value="1"/>
</dbReference>
<evidence type="ECO:0000256" key="1">
    <source>
        <dbReference type="SAM" id="SignalP"/>
    </source>
</evidence>
<dbReference type="RefSeq" id="WP_246915568.1">
    <property type="nucleotide sequence ID" value="NZ_CP090145.1"/>
</dbReference>
<dbReference type="EMBL" id="CP090145">
    <property type="protein sequence ID" value="UOX32714.1"/>
    <property type="molecule type" value="Genomic_DNA"/>
</dbReference>
<organism evidence="2 3">
    <name type="scientific">Flavobacterium sediminilitoris</name>
    <dbReference type="NCBI Taxonomy" id="2024526"/>
    <lineage>
        <taxon>Bacteria</taxon>
        <taxon>Pseudomonadati</taxon>
        <taxon>Bacteroidota</taxon>
        <taxon>Flavobacteriia</taxon>
        <taxon>Flavobacteriales</taxon>
        <taxon>Flavobacteriaceae</taxon>
        <taxon>Flavobacterium</taxon>
    </lineage>
</organism>
<feature type="chain" id="PRO_5046132310" description="Lipoprotein" evidence="1">
    <location>
        <begin position="26"/>
        <end position="189"/>
    </location>
</feature>
<reference evidence="2" key="1">
    <citation type="submission" date="2021-12" db="EMBL/GenBank/DDBJ databases">
        <authorList>
            <person name="Cha I.-T."/>
            <person name="Lee K.-E."/>
            <person name="Park S.-J."/>
        </authorList>
    </citation>
    <scope>NUCLEOTIDE SEQUENCE</scope>
    <source>
        <strain evidence="2">YSM-43</strain>
    </source>
</reference>
<evidence type="ECO:0008006" key="4">
    <source>
        <dbReference type="Google" id="ProtNLM"/>
    </source>
</evidence>